<evidence type="ECO:0000256" key="15">
    <source>
        <dbReference type="PIRSR" id="PIRSR603915-1"/>
    </source>
</evidence>
<evidence type="ECO:0000259" key="18">
    <source>
        <dbReference type="Pfam" id="PF08016"/>
    </source>
</evidence>
<gene>
    <name evidence="19" type="ORF">CALMAC_LOCUS9056</name>
</gene>
<keyword evidence="7 17" id="KW-1133">Transmembrane helix</keyword>
<evidence type="ECO:0000256" key="16">
    <source>
        <dbReference type="SAM" id="Coils"/>
    </source>
</evidence>
<feature type="coiled-coil region" evidence="16">
    <location>
        <begin position="276"/>
        <end position="310"/>
    </location>
</feature>
<evidence type="ECO:0000313" key="20">
    <source>
        <dbReference type="Proteomes" id="UP000410492"/>
    </source>
</evidence>
<dbReference type="Proteomes" id="UP000410492">
    <property type="component" value="Unassembled WGS sequence"/>
</dbReference>
<dbReference type="GO" id="GO:0050982">
    <property type="term" value="P:detection of mechanical stimulus"/>
    <property type="evidence" value="ECO:0007669"/>
    <property type="project" value="TreeGrafter"/>
</dbReference>
<dbReference type="EMBL" id="CAACVG010007818">
    <property type="protein sequence ID" value="VEN47222.1"/>
    <property type="molecule type" value="Genomic_DNA"/>
</dbReference>
<dbReference type="InterPro" id="IPR051223">
    <property type="entry name" value="Polycystin"/>
</dbReference>
<feature type="binding site" evidence="15">
    <location>
        <position position="248"/>
    </location>
    <ligand>
        <name>Ca(2+)</name>
        <dbReference type="ChEBI" id="CHEBI:29108"/>
        <label>2</label>
    </ligand>
</feature>
<feature type="domain" description="Polycystin cation channel PKD1/PKD2" evidence="18">
    <location>
        <begin position="3"/>
        <end position="165"/>
    </location>
</feature>
<dbReference type="AlphaFoldDB" id="A0A653CH27"/>
<sequence>MSLLEYMEVPRAMRALNENPDQYANVEYLAFINTSKSNLFAIMLFLVIMKAFKYLNFNRTMGQLNSTLKQCSKDVIGFSLMFFIVFFAFSELGYLLFGSAVENFSSFGLAMFTLLRTILGDFNYDELERADRVLAPIYFLSYIFLVFFVLMNMFLAIINDTYNDVKTEIAIAPDEMQMTEFLRNNLYKLLRKIGVKKNIDTTATKSEINATVRQIRAVLLKCGFNFLEIEMFFARYGVNPMADVKVNDVEDLIHDLEIGVAADDQQKGRSLTPEILHRQQEKLEQLDKTLGELVEQVKLLLERLDRMETVKKVRRA</sequence>
<keyword evidence="10 17" id="KW-0472">Membrane</keyword>
<evidence type="ECO:0000256" key="13">
    <source>
        <dbReference type="ARBA" id="ARBA00023273"/>
    </source>
</evidence>
<proteinExistence type="inferred from homology"/>
<evidence type="ECO:0000256" key="12">
    <source>
        <dbReference type="ARBA" id="ARBA00023180"/>
    </source>
</evidence>
<evidence type="ECO:0000256" key="9">
    <source>
        <dbReference type="ARBA" id="ARBA00023065"/>
    </source>
</evidence>
<dbReference type="PRINTS" id="PR01433">
    <property type="entry name" value="POLYCYSTIN2"/>
</dbReference>
<keyword evidence="14 15" id="KW-0407">Ion channel</keyword>
<evidence type="ECO:0000256" key="10">
    <source>
        <dbReference type="ARBA" id="ARBA00023136"/>
    </source>
</evidence>
<keyword evidence="15" id="KW-0107">Calcium channel</keyword>
<organism evidence="19 20">
    <name type="scientific">Callosobruchus maculatus</name>
    <name type="common">Southern cowpea weevil</name>
    <name type="synonym">Pulse bruchid</name>
    <dbReference type="NCBI Taxonomy" id="64391"/>
    <lineage>
        <taxon>Eukaryota</taxon>
        <taxon>Metazoa</taxon>
        <taxon>Ecdysozoa</taxon>
        <taxon>Arthropoda</taxon>
        <taxon>Hexapoda</taxon>
        <taxon>Insecta</taxon>
        <taxon>Pterygota</taxon>
        <taxon>Neoptera</taxon>
        <taxon>Endopterygota</taxon>
        <taxon>Coleoptera</taxon>
        <taxon>Polyphaga</taxon>
        <taxon>Cucujiformia</taxon>
        <taxon>Chrysomeloidea</taxon>
        <taxon>Chrysomelidae</taxon>
        <taxon>Bruchinae</taxon>
        <taxon>Bruchini</taxon>
        <taxon>Callosobruchus</taxon>
    </lineage>
</organism>
<keyword evidence="13" id="KW-0966">Cell projection</keyword>
<evidence type="ECO:0000256" key="14">
    <source>
        <dbReference type="ARBA" id="ARBA00023303"/>
    </source>
</evidence>
<dbReference type="InterPro" id="IPR003915">
    <property type="entry name" value="PKD_2"/>
</dbReference>
<keyword evidence="5" id="KW-1003">Cell membrane</keyword>
<accession>A0A653CH27</accession>
<evidence type="ECO:0000256" key="6">
    <source>
        <dbReference type="ARBA" id="ARBA00022692"/>
    </source>
</evidence>
<dbReference type="OrthoDB" id="444119at2759"/>
<dbReference type="GO" id="GO:0005509">
    <property type="term" value="F:calcium ion binding"/>
    <property type="evidence" value="ECO:0007669"/>
    <property type="project" value="InterPro"/>
</dbReference>
<comment type="similarity">
    <text evidence="3">Belongs to the polycystin family.</text>
</comment>
<evidence type="ECO:0000256" key="7">
    <source>
        <dbReference type="ARBA" id="ARBA00022989"/>
    </source>
</evidence>
<dbReference type="GO" id="GO:0005262">
    <property type="term" value="F:calcium channel activity"/>
    <property type="evidence" value="ECO:0007669"/>
    <property type="project" value="UniProtKB-KW"/>
</dbReference>
<evidence type="ECO:0000256" key="1">
    <source>
        <dbReference type="ARBA" id="ARBA00004138"/>
    </source>
</evidence>
<keyword evidence="20" id="KW-1185">Reference proteome</keyword>
<dbReference type="GO" id="GO:0005886">
    <property type="term" value="C:plasma membrane"/>
    <property type="evidence" value="ECO:0007669"/>
    <property type="project" value="UniProtKB-SubCell"/>
</dbReference>
<keyword evidence="9 15" id="KW-0406">Ion transport</keyword>
<protein>
    <recommendedName>
        <fullName evidence="18">Polycystin cation channel PKD1/PKD2 domain-containing protein</fullName>
    </recommendedName>
</protein>
<keyword evidence="8 16" id="KW-0175">Coiled coil</keyword>
<dbReference type="GO" id="GO:0005929">
    <property type="term" value="C:cilium"/>
    <property type="evidence" value="ECO:0007669"/>
    <property type="project" value="UniProtKB-SubCell"/>
</dbReference>
<keyword evidence="6 17" id="KW-0812">Transmembrane</keyword>
<comment type="subcellular location">
    <subcellularLocation>
        <location evidence="2">Cell membrane</location>
        <topology evidence="2">Multi-pass membrane protein</topology>
    </subcellularLocation>
    <subcellularLocation>
        <location evidence="1">Cell projection</location>
        <location evidence="1">Cilium</location>
    </subcellularLocation>
</comment>
<evidence type="ECO:0000256" key="4">
    <source>
        <dbReference type="ARBA" id="ARBA00022448"/>
    </source>
</evidence>
<evidence type="ECO:0000313" key="19">
    <source>
        <dbReference type="EMBL" id="VEN47222.1"/>
    </source>
</evidence>
<keyword evidence="15" id="KW-0106">Calcium</keyword>
<dbReference type="PANTHER" id="PTHR10877">
    <property type="entry name" value="POLYCYSTIN FAMILY MEMBER"/>
    <property type="match status" value="1"/>
</dbReference>
<name>A0A653CH27_CALMS</name>
<evidence type="ECO:0000256" key="8">
    <source>
        <dbReference type="ARBA" id="ARBA00023054"/>
    </source>
</evidence>
<feature type="transmembrane region" description="Helical" evidence="17">
    <location>
        <begin position="136"/>
        <end position="158"/>
    </location>
</feature>
<feature type="transmembrane region" description="Helical" evidence="17">
    <location>
        <begin position="75"/>
        <end position="97"/>
    </location>
</feature>
<evidence type="ECO:0000256" key="5">
    <source>
        <dbReference type="ARBA" id="ARBA00022475"/>
    </source>
</evidence>
<dbReference type="FunFam" id="1.10.287.70:FF:000055">
    <property type="entry name" value="Polycystic kidney disease 2-like 1"/>
    <property type="match status" value="1"/>
</dbReference>
<dbReference type="PANTHER" id="PTHR10877:SF183">
    <property type="entry name" value="AT14535P-RELATED"/>
    <property type="match status" value="1"/>
</dbReference>
<feature type="transmembrane region" description="Helical" evidence="17">
    <location>
        <begin position="37"/>
        <end position="55"/>
    </location>
</feature>
<dbReference type="InterPro" id="IPR013122">
    <property type="entry name" value="PKD1_2_channel"/>
</dbReference>
<dbReference type="SUPFAM" id="SSF81324">
    <property type="entry name" value="Voltage-gated potassium channels"/>
    <property type="match status" value="1"/>
</dbReference>
<keyword evidence="12" id="KW-0325">Glycoprotein</keyword>
<evidence type="ECO:0000256" key="17">
    <source>
        <dbReference type="SAM" id="Phobius"/>
    </source>
</evidence>
<evidence type="ECO:0000256" key="3">
    <source>
        <dbReference type="ARBA" id="ARBA00007200"/>
    </source>
</evidence>
<dbReference type="Gene3D" id="1.10.287.70">
    <property type="match status" value="1"/>
</dbReference>
<keyword evidence="15" id="KW-0109">Calcium transport</keyword>
<keyword evidence="11" id="KW-1015">Disulfide bond</keyword>
<keyword evidence="4" id="KW-0813">Transport</keyword>
<keyword evidence="15" id="KW-0479">Metal-binding</keyword>
<dbReference type="Pfam" id="PF08016">
    <property type="entry name" value="PKD_channel"/>
    <property type="match status" value="1"/>
</dbReference>
<evidence type="ECO:0000256" key="11">
    <source>
        <dbReference type="ARBA" id="ARBA00023157"/>
    </source>
</evidence>
<reference evidence="19 20" key="1">
    <citation type="submission" date="2019-01" db="EMBL/GenBank/DDBJ databases">
        <authorList>
            <person name="Sayadi A."/>
        </authorList>
    </citation>
    <scope>NUCLEOTIDE SEQUENCE [LARGE SCALE GENOMIC DNA]</scope>
</reference>
<evidence type="ECO:0000256" key="2">
    <source>
        <dbReference type="ARBA" id="ARBA00004651"/>
    </source>
</evidence>